<organism evidence="9 12">
    <name type="scientific">Leptospira langatensis</name>
    <dbReference type="NCBI Taxonomy" id="2484983"/>
    <lineage>
        <taxon>Bacteria</taxon>
        <taxon>Pseudomonadati</taxon>
        <taxon>Spirochaetota</taxon>
        <taxon>Spirochaetia</taxon>
        <taxon>Leptospirales</taxon>
        <taxon>Leptospiraceae</taxon>
        <taxon>Leptospira</taxon>
    </lineage>
</organism>
<evidence type="ECO:0000313" key="10">
    <source>
        <dbReference type="EMBL" id="TGL38620.1"/>
    </source>
</evidence>
<evidence type="ECO:0000256" key="6">
    <source>
        <dbReference type="ARBA" id="ARBA00023004"/>
    </source>
</evidence>
<dbReference type="GO" id="GO:0016491">
    <property type="term" value="F:oxidoreductase activity"/>
    <property type="evidence" value="ECO:0007669"/>
    <property type="project" value="UniProtKB-KW"/>
</dbReference>
<dbReference type="CDD" id="cd02782">
    <property type="entry name" value="MopB_CT_1"/>
    <property type="match status" value="1"/>
</dbReference>
<dbReference type="GO" id="GO:0043546">
    <property type="term" value="F:molybdopterin cofactor binding"/>
    <property type="evidence" value="ECO:0007669"/>
    <property type="project" value="InterPro"/>
</dbReference>
<evidence type="ECO:0000256" key="1">
    <source>
        <dbReference type="ARBA" id="ARBA00001942"/>
    </source>
</evidence>
<dbReference type="Proteomes" id="UP000297946">
    <property type="component" value="Unassembled WGS sequence"/>
</dbReference>
<comment type="similarity">
    <text evidence="2">Belongs to the prokaryotic molybdopterin-containing oxidoreductase family.</text>
</comment>
<accession>A0A5F1ZRF9</accession>
<dbReference type="Proteomes" id="UP000297273">
    <property type="component" value="Unassembled WGS sequence"/>
</dbReference>
<dbReference type="SUPFAM" id="SSF53706">
    <property type="entry name" value="Formate dehydrogenase/DMSO reductase, domains 1-3"/>
    <property type="match status" value="1"/>
</dbReference>
<comment type="cofactor">
    <cofactor evidence="1">
        <name>Mo-bis(molybdopterin guanine dinucleotide)</name>
        <dbReference type="ChEBI" id="CHEBI:60539"/>
    </cofactor>
</comment>
<dbReference type="PANTHER" id="PTHR43742">
    <property type="entry name" value="TRIMETHYLAMINE-N-OXIDE REDUCTASE"/>
    <property type="match status" value="1"/>
</dbReference>
<evidence type="ECO:0000313" key="11">
    <source>
        <dbReference type="Proteomes" id="UP000297273"/>
    </source>
</evidence>
<protein>
    <submittedName>
        <fullName evidence="9">Molybdopterin oxidoreductase family protein</fullName>
    </submittedName>
</protein>
<dbReference type="Gene3D" id="2.40.40.20">
    <property type="match status" value="1"/>
</dbReference>
<evidence type="ECO:0000256" key="7">
    <source>
        <dbReference type="ARBA" id="ARBA00023014"/>
    </source>
</evidence>
<dbReference type="EMBL" id="RQER01000001">
    <property type="protein sequence ID" value="TGK05484.1"/>
    <property type="molecule type" value="Genomic_DNA"/>
</dbReference>
<dbReference type="Pfam" id="PF04879">
    <property type="entry name" value="Molybdop_Fe4S4"/>
    <property type="match status" value="1"/>
</dbReference>
<sequence>MVRQHYRSCTLCEAMCGLRMEIEDDTIVAVRGDKDDAFSRGHLCAKGPELKNLYEDPDRLRYPLKRTANGWEQVDWVSALSDIAKRLVEIQGKYGNDSVAVYSGNPSVHNYGSMLFGQRFIGRLRTKNNYSATSVDQLPHQLLSYWMFGHQLMVPIPDIDRTNFFLILGGNPFASNGSLMTVPDVKKRLKEIQERGGKYVVVDPRKTETAVHADEHHFIRPGTDAFFLFSIIDILFKKKLTNPSPFVNEEDLRELETFASKYPAKETQKLTGIPAETTERIALEFANAKGAVCYGRVGVSTQAFGALCQWLINSINVITGNMDSIGGAMFTLPAVDMIDPKGVMKSSPGSFHHYGSRVRNLPEFNEELPVAALAEEILTPGEGQVKAFVSSAGNPVLSTPNGAQLEKALSGLEFMVSVDFYLNETTKHAHYILPPSSALEHDHYDLVFNIFAVRNTARYNQPAFEPQEGMLHDWEIFSDLTKRIELLKSGKPLPSELIRTKITPSAILDHALKSGPYGEKSGSSIEMSLELLKNSPHGVDLGALKPCFPNRLWTEDKKIRLTPKEVVGDLDRLWKHREKLLAEADPRDNFLLIGRRHLRNNNSWMHNLPKLMTGKDRCTIMIHPEDASILGIGEEELVVIESRVGRIQLPAELTDEMMRGVVSIPHGFGHGKEGTSMNVAAKFAGSSINDLTDDQALDELSGNAAFSGIPVSVRKKTA</sequence>
<keyword evidence="11" id="KW-1185">Reference proteome</keyword>
<dbReference type="InterPro" id="IPR006657">
    <property type="entry name" value="MoPterin_dinucl-bd_dom"/>
</dbReference>
<evidence type="ECO:0000256" key="2">
    <source>
        <dbReference type="ARBA" id="ARBA00010312"/>
    </source>
</evidence>
<dbReference type="EMBL" id="RQGC01000013">
    <property type="protein sequence ID" value="TGL38620.1"/>
    <property type="molecule type" value="Genomic_DNA"/>
</dbReference>
<dbReference type="GO" id="GO:0051536">
    <property type="term" value="F:iron-sulfur cluster binding"/>
    <property type="evidence" value="ECO:0007669"/>
    <property type="project" value="UniProtKB-KW"/>
</dbReference>
<keyword evidence="7" id="KW-0411">Iron-sulfur</keyword>
<evidence type="ECO:0000256" key="3">
    <source>
        <dbReference type="ARBA" id="ARBA00022505"/>
    </source>
</evidence>
<keyword evidence="4" id="KW-0479">Metal-binding</keyword>
<keyword evidence="5" id="KW-0560">Oxidoreductase</keyword>
<dbReference type="PROSITE" id="PS51669">
    <property type="entry name" value="4FE4S_MOW_BIS_MGD"/>
    <property type="match status" value="1"/>
</dbReference>
<feature type="domain" description="4Fe-4S Mo/W bis-MGD-type" evidence="8">
    <location>
        <begin position="2"/>
        <end position="58"/>
    </location>
</feature>
<evidence type="ECO:0000259" key="8">
    <source>
        <dbReference type="PROSITE" id="PS51669"/>
    </source>
</evidence>
<evidence type="ECO:0000313" key="9">
    <source>
        <dbReference type="EMBL" id="TGK05484.1"/>
    </source>
</evidence>
<keyword evidence="6" id="KW-0408">Iron</keyword>
<reference evidence="9 12" key="2">
    <citation type="journal article" date="2019" name="PLoS Negl. Trop. Dis.">
        <title>Revisiting the worldwide diversity of Leptospira species in the environment.</title>
        <authorList>
            <person name="Vincent A.T."/>
            <person name="Schiettekatte O."/>
            <person name="Bourhy P."/>
            <person name="Veyrier F.J."/>
            <person name="Picardeau M."/>
        </authorList>
    </citation>
    <scope>NUCLEOTIDE SEQUENCE [LARGE SCALE GENOMIC DNA]</scope>
    <source>
        <strain evidence="10">201702690</strain>
        <strain evidence="9 12">SSW18</strain>
    </source>
</reference>
<dbReference type="Pfam" id="PF01568">
    <property type="entry name" value="Molydop_binding"/>
    <property type="match status" value="1"/>
</dbReference>
<dbReference type="PANTHER" id="PTHR43742:SF2">
    <property type="entry name" value="ASSIMILATORY NITRATE REDUCTASE CATALYTIC SUBUNIT"/>
    <property type="match status" value="1"/>
</dbReference>
<evidence type="ECO:0000313" key="12">
    <source>
        <dbReference type="Proteomes" id="UP000297946"/>
    </source>
</evidence>
<dbReference type="AlphaFoldDB" id="A0A5F1ZRF9"/>
<dbReference type="SMART" id="SM00926">
    <property type="entry name" value="Molybdop_Fe4S4"/>
    <property type="match status" value="1"/>
</dbReference>
<dbReference type="Pfam" id="PF00384">
    <property type="entry name" value="Molybdopterin"/>
    <property type="match status" value="1"/>
</dbReference>
<name>A0A5F1ZRF9_9LEPT</name>
<dbReference type="InterPro" id="IPR006656">
    <property type="entry name" value="Mopterin_OxRdtase"/>
</dbReference>
<comment type="caution">
    <text evidence="9">The sequence shown here is derived from an EMBL/GenBank/DDBJ whole genome shotgun (WGS) entry which is preliminary data.</text>
</comment>
<reference evidence="10" key="1">
    <citation type="submission" date="2018-10" db="EMBL/GenBank/DDBJ databases">
        <authorList>
            <person name="Vincent A.T."/>
            <person name="Schiettekatte O."/>
            <person name="Bourhy P."/>
            <person name="Veyrier F.J."/>
            <person name="Picardeau M."/>
        </authorList>
    </citation>
    <scope>NUCLEOTIDE SEQUENCE</scope>
    <source>
        <strain evidence="10">201702690</strain>
    </source>
</reference>
<dbReference type="PROSITE" id="PS00932">
    <property type="entry name" value="MOLYBDOPTERIN_PROK_3"/>
    <property type="match status" value="1"/>
</dbReference>
<dbReference type="Gene3D" id="3.40.50.740">
    <property type="match status" value="1"/>
</dbReference>
<dbReference type="Gene3D" id="3.40.228.10">
    <property type="entry name" value="Dimethylsulfoxide Reductase, domain 2"/>
    <property type="match status" value="1"/>
</dbReference>
<dbReference type="Gene3D" id="2.20.25.90">
    <property type="entry name" value="ADC-like domains"/>
    <property type="match status" value="1"/>
</dbReference>
<dbReference type="InterPro" id="IPR006963">
    <property type="entry name" value="Mopterin_OxRdtase_4Fe-4S_dom"/>
</dbReference>
<gene>
    <name evidence="9" type="ORF">EHO57_02040</name>
    <name evidence="10" type="ORF">EHQ53_17800</name>
</gene>
<dbReference type="OrthoDB" id="9803192at2"/>
<evidence type="ECO:0000256" key="4">
    <source>
        <dbReference type="ARBA" id="ARBA00022723"/>
    </source>
</evidence>
<dbReference type="SUPFAM" id="SSF50692">
    <property type="entry name" value="ADC-like"/>
    <property type="match status" value="1"/>
</dbReference>
<dbReference type="GO" id="GO:0046872">
    <property type="term" value="F:metal ion binding"/>
    <property type="evidence" value="ECO:0007669"/>
    <property type="project" value="UniProtKB-KW"/>
</dbReference>
<dbReference type="InterPro" id="IPR009010">
    <property type="entry name" value="Asp_de-COase-like_dom_sf"/>
</dbReference>
<keyword evidence="3" id="KW-0500">Molybdenum</keyword>
<dbReference type="InterPro" id="IPR050612">
    <property type="entry name" value="Prok_Mopterin_Oxidored"/>
</dbReference>
<evidence type="ECO:0000256" key="5">
    <source>
        <dbReference type="ARBA" id="ARBA00023002"/>
    </source>
</evidence>
<dbReference type="InterPro" id="IPR006655">
    <property type="entry name" value="Mopterin_OxRdtase_prok_CS"/>
</dbReference>
<proteinExistence type="inferred from homology"/>